<reference evidence="2" key="1">
    <citation type="journal article" date="2019" name="Int. J. Syst. Evol. Microbiol.">
        <title>The Global Catalogue of Microorganisms (GCM) 10K type strain sequencing project: providing services to taxonomists for standard genome sequencing and annotation.</title>
        <authorList>
            <consortium name="The Broad Institute Genomics Platform"/>
            <consortium name="The Broad Institute Genome Sequencing Center for Infectious Disease"/>
            <person name="Wu L."/>
            <person name="Ma J."/>
        </authorList>
    </citation>
    <scope>NUCLEOTIDE SEQUENCE [LARGE SCALE GENOMIC DNA]</scope>
    <source>
        <strain evidence="2">JCM 10083</strain>
    </source>
</reference>
<dbReference type="RefSeq" id="WP_343968131.1">
    <property type="nucleotide sequence ID" value="NZ_BAAAGK010000065.1"/>
</dbReference>
<protein>
    <submittedName>
        <fullName evidence="1">Uncharacterized protein</fullName>
    </submittedName>
</protein>
<sequence>MSSSHEQYLHLVRLAWGLRRLEVGVRIELPASEEPYVAVRRESGPLRVLAVLRGKKWIFAWGRGRYQWIAAFDEDAVRRIHEMVAR</sequence>
<keyword evidence="2" id="KW-1185">Reference proteome</keyword>
<accession>A0ABW2T4M8</accession>
<gene>
    <name evidence="1" type="ORF">ACFQVD_25120</name>
</gene>
<evidence type="ECO:0000313" key="1">
    <source>
        <dbReference type="EMBL" id="MFC7603397.1"/>
    </source>
</evidence>
<dbReference type="EMBL" id="JBHTEE010000001">
    <property type="protein sequence ID" value="MFC7603397.1"/>
    <property type="molecule type" value="Genomic_DNA"/>
</dbReference>
<proteinExistence type="predicted"/>
<name>A0ABW2T4M8_9ACTN</name>
<evidence type="ECO:0000313" key="2">
    <source>
        <dbReference type="Proteomes" id="UP001596514"/>
    </source>
</evidence>
<comment type="caution">
    <text evidence="1">The sequence shown here is derived from an EMBL/GenBank/DDBJ whole genome shotgun (WGS) entry which is preliminary data.</text>
</comment>
<organism evidence="1 2">
    <name type="scientific">Streptosporangium amethystogenes subsp. fukuiense</name>
    <dbReference type="NCBI Taxonomy" id="698418"/>
    <lineage>
        <taxon>Bacteria</taxon>
        <taxon>Bacillati</taxon>
        <taxon>Actinomycetota</taxon>
        <taxon>Actinomycetes</taxon>
        <taxon>Streptosporangiales</taxon>
        <taxon>Streptosporangiaceae</taxon>
        <taxon>Streptosporangium</taxon>
    </lineage>
</organism>
<dbReference type="Proteomes" id="UP001596514">
    <property type="component" value="Unassembled WGS sequence"/>
</dbReference>